<dbReference type="OrthoDB" id="9798191at2"/>
<gene>
    <name evidence="8" type="ORF">EYB31_05360</name>
</gene>
<evidence type="ECO:0000256" key="4">
    <source>
        <dbReference type="ARBA" id="ARBA00022729"/>
    </source>
</evidence>
<dbReference type="InterPro" id="IPR050490">
    <property type="entry name" value="Bact_solute-bd_prot1"/>
</dbReference>
<proteinExistence type="inferred from homology"/>
<sequence>MGKMTKLGVIGLTALLAAACSNGGSGNQAAPSPAGGAGTGAAAAKETKEVKLTMMTNATGTTFDAIQAVIDGFTKENPNIKVDFSTQGKDYEQLMKAKMASNDLPDLFATHGWSVNRYSEYLRPLNDQPWFGSLTDTIKPTISDKKGNVFVLPLNIDQSGIVYNKKVLKDLNLEVPKTWQELLAACKIIKNANITPIYIGGKDTTKLAGFFNKLAPTVLISDKSHNYGDSLKDGSFDWSKWNTVSQQLADLKKEGYLNKDVVTADPLSAAEKLATGKAAFLMENNAIVAEAKKINPDAQIGMMPVPAFHPGDEPILNGGEREAFGVWKQSKNTEAALQLLNYMAKSENIAKVAAATGMPAGLKNVKYDLGSLTEDYTKYSNLRTIPVFDREFLPNGMWSTLKIIGPAILTGDMTVEDSSRMMSDDYKKLRSQK</sequence>
<keyword evidence="4" id="KW-0732">Signal</keyword>
<evidence type="ECO:0000256" key="1">
    <source>
        <dbReference type="ARBA" id="ARBA00008520"/>
    </source>
</evidence>
<evidence type="ECO:0000313" key="8">
    <source>
        <dbReference type="EMBL" id="TBL80658.1"/>
    </source>
</evidence>
<keyword evidence="3" id="KW-1003">Cell membrane</keyword>
<protein>
    <submittedName>
        <fullName evidence="8">Extracellular solute-binding protein</fullName>
    </submittedName>
</protein>
<dbReference type="InterPro" id="IPR006059">
    <property type="entry name" value="SBP"/>
</dbReference>
<keyword evidence="2" id="KW-0813">Transport</keyword>
<evidence type="ECO:0000256" key="6">
    <source>
        <dbReference type="ARBA" id="ARBA00023139"/>
    </source>
</evidence>
<dbReference type="PANTHER" id="PTHR43649:SF33">
    <property type="entry name" value="POLYGALACTURONAN_RHAMNOGALACTURONAN-BINDING PROTEIN YTCQ"/>
    <property type="match status" value="1"/>
</dbReference>
<keyword evidence="5" id="KW-0472">Membrane</keyword>
<evidence type="ECO:0000256" key="2">
    <source>
        <dbReference type="ARBA" id="ARBA00022448"/>
    </source>
</evidence>
<dbReference type="PROSITE" id="PS51257">
    <property type="entry name" value="PROKAR_LIPOPROTEIN"/>
    <property type="match status" value="1"/>
</dbReference>
<reference evidence="8 9" key="1">
    <citation type="submission" date="2019-02" db="EMBL/GenBank/DDBJ databases">
        <title>Paenibacillus sp. nov., isolated from surface-sterilized tissue of Thalictrum simplex L.</title>
        <authorList>
            <person name="Tuo L."/>
        </authorList>
    </citation>
    <scope>NUCLEOTIDE SEQUENCE [LARGE SCALE GENOMIC DNA]</scope>
    <source>
        <strain evidence="8 9">N2SHLJ1</strain>
    </source>
</reference>
<dbReference type="Pfam" id="PF01547">
    <property type="entry name" value="SBP_bac_1"/>
    <property type="match status" value="1"/>
</dbReference>
<comment type="similarity">
    <text evidence="1">Belongs to the bacterial solute-binding protein 1 family.</text>
</comment>
<keyword evidence="7" id="KW-0449">Lipoprotein</keyword>
<dbReference type="EMBL" id="SIRE01000004">
    <property type="protein sequence ID" value="TBL80658.1"/>
    <property type="molecule type" value="Genomic_DNA"/>
</dbReference>
<accession>A0A4Q9DXX1</accession>
<dbReference type="InterPro" id="IPR006061">
    <property type="entry name" value="SBP_1_CS"/>
</dbReference>
<dbReference type="SUPFAM" id="SSF53850">
    <property type="entry name" value="Periplasmic binding protein-like II"/>
    <property type="match status" value="1"/>
</dbReference>
<keyword evidence="9" id="KW-1185">Reference proteome</keyword>
<evidence type="ECO:0000256" key="5">
    <source>
        <dbReference type="ARBA" id="ARBA00023136"/>
    </source>
</evidence>
<dbReference type="GO" id="GO:0055085">
    <property type="term" value="P:transmembrane transport"/>
    <property type="evidence" value="ECO:0007669"/>
    <property type="project" value="InterPro"/>
</dbReference>
<dbReference type="RefSeq" id="WP_131012259.1">
    <property type="nucleotide sequence ID" value="NZ_SIRE01000004.1"/>
</dbReference>
<comment type="caution">
    <text evidence="8">The sequence shown here is derived from an EMBL/GenBank/DDBJ whole genome shotgun (WGS) entry which is preliminary data.</text>
</comment>
<dbReference type="Gene3D" id="3.40.190.10">
    <property type="entry name" value="Periplasmic binding protein-like II"/>
    <property type="match status" value="2"/>
</dbReference>
<dbReference type="PROSITE" id="PS01037">
    <property type="entry name" value="SBP_BACTERIAL_1"/>
    <property type="match status" value="1"/>
</dbReference>
<name>A0A4Q9DXX1_9BACL</name>
<dbReference type="PANTHER" id="PTHR43649">
    <property type="entry name" value="ARABINOSE-BINDING PROTEIN-RELATED"/>
    <property type="match status" value="1"/>
</dbReference>
<evidence type="ECO:0000313" key="9">
    <source>
        <dbReference type="Proteomes" id="UP000293142"/>
    </source>
</evidence>
<dbReference type="Proteomes" id="UP000293142">
    <property type="component" value="Unassembled WGS sequence"/>
</dbReference>
<evidence type="ECO:0000256" key="7">
    <source>
        <dbReference type="ARBA" id="ARBA00023288"/>
    </source>
</evidence>
<keyword evidence="6" id="KW-0564">Palmitate</keyword>
<evidence type="ECO:0000256" key="3">
    <source>
        <dbReference type="ARBA" id="ARBA00022475"/>
    </source>
</evidence>
<dbReference type="AlphaFoldDB" id="A0A4Q9DXX1"/>
<organism evidence="8 9">
    <name type="scientific">Paenibacillus thalictri</name>
    <dbReference type="NCBI Taxonomy" id="2527873"/>
    <lineage>
        <taxon>Bacteria</taxon>
        <taxon>Bacillati</taxon>
        <taxon>Bacillota</taxon>
        <taxon>Bacilli</taxon>
        <taxon>Bacillales</taxon>
        <taxon>Paenibacillaceae</taxon>
        <taxon>Paenibacillus</taxon>
    </lineage>
</organism>